<dbReference type="EMBL" id="JAEDAE010000002">
    <property type="protein sequence ID" value="MBH8557572.1"/>
    <property type="molecule type" value="Genomic_DNA"/>
</dbReference>
<dbReference type="RefSeq" id="WP_198074751.1">
    <property type="nucleotide sequence ID" value="NZ_JAEDAE010000002.1"/>
</dbReference>
<comment type="caution">
    <text evidence="1">The sequence shown here is derived from an EMBL/GenBank/DDBJ whole genome shotgun (WGS) entry which is preliminary data.</text>
</comment>
<reference evidence="1 2" key="1">
    <citation type="submission" date="2020-12" db="EMBL/GenBank/DDBJ databases">
        <title>Hymenobacter sp.</title>
        <authorList>
            <person name="Kim M.K."/>
        </authorList>
    </citation>
    <scope>NUCLEOTIDE SEQUENCE [LARGE SCALE GENOMIC DNA]</scope>
    <source>
        <strain evidence="1 2">BT442</strain>
    </source>
</reference>
<sequence length="316" mass="33060">MKHGLPKYISTIYLLVVVSALWPGRMVRAQGNGSGVRGARAAALSNASVAIAGEVWSMGNNVAGISEIQRPSVGFYAENRYLSSALNVGALTVALPLGRTTAPDAGGVMPGAEGAAPSLSPAVAPTWARNGVVALEVQRFGGVLYNETRVGAGYAYRFGQISLGARADMLQVSIEGLGSRRVVLGTLGGQIEIVPRRLSFGASLYNISQTKLASYQDERVPTILKAGLAYRPGSQVLLLVETEKDVERAANFKVGLEYRPVPVLAARLGLASLTEQASAGIGVLAGAFQIDYAAAFQQALGFSQHLSVSKSWGGKQ</sequence>
<keyword evidence="2" id="KW-1185">Reference proteome</keyword>
<evidence type="ECO:0008006" key="3">
    <source>
        <dbReference type="Google" id="ProtNLM"/>
    </source>
</evidence>
<name>A0ABS0Q4I6_9BACT</name>
<dbReference type="Proteomes" id="UP000625631">
    <property type="component" value="Unassembled WGS sequence"/>
</dbReference>
<evidence type="ECO:0000313" key="2">
    <source>
        <dbReference type="Proteomes" id="UP000625631"/>
    </source>
</evidence>
<proteinExistence type="predicted"/>
<dbReference type="Gene3D" id="2.40.160.60">
    <property type="entry name" value="Outer membrane protein transport protein (OMPP1/FadL/TodX)"/>
    <property type="match status" value="1"/>
</dbReference>
<organism evidence="1 2">
    <name type="scientific">Hymenobacter negativus</name>
    <dbReference type="NCBI Taxonomy" id="2795026"/>
    <lineage>
        <taxon>Bacteria</taxon>
        <taxon>Pseudomonadati</taxon>
        <taxon>Bacteroidota</taxon>
        <taxon>Cytophagia</taxon>
        <taxon>Cytophagales</taxon>
        <taxon>Hymenobacteraceae</taxon>
        <taxon>Hymenobacter</taxon>
    </lineage>
</organism>
<evidence type="ECO:0000313" key="1">
    <source>
        <dbReference type="EMBL" id="MBH8557572.1"/>
    </source>
</evidence>
<gene>
    <name evidence="1" type="ORF">I7X13_05905</name>
</gene>
<protein>
    <recommendedName>
        <fullName evidence="3">PorV/PorQ family protein</fullName>
    </recommendedName>
</protein>
<accession>A0ABS0Q4I6</accession>